<name>A0ABS3Q0G6_9FLAO</name>
<accession>A0ABS3Q0G6</accession>
<dbReference type="PROSITE" id="PS51257">
    <property type="entry name" value="PROKAR_LIPOPROTEIN"/>
    <property type="match status" value="1"/>
</dbReference>
<evidence type="ECO:0000313" key="2">
    <source>
        <dbReference type="Proteomes" id="UP000681610"/>
    </source>
</evidence>
<dbReference type="SUPFAM" id="SSF82185">
    <property type="entry name" value="Histone H3 K4-specific methyltransferase SET7/9 N-terminal domain"/>
    <property type="match status" value="2"/>
</dbReference>
<evidence type="ECO:0008006" key="3">
    <source>
        <dbReference type="Google" id="ProtNLM"/>
    </source>
</evidence>
<dbReference type="RefSeq" id="WP_208059168.1">
    <property type="nucleotide sequence ID" value="NZ_JAGDYP010000008.1"/>
</dbReference>
<dbReference type="Gene3D" id="2.20.110.10">
    <property type="entry name" value="Histone H3 K4-specific methyltransferase SET7/9 N-terminal domain"/>
    <property type="match status" value="1"/>
</dbReference>
<keyword evidence="2" id="KW-1185">Reference proteome</keyword>
<proteinExistence type="predicted"/>
<sequence length="238" mass="28669">MNSNIYRCKFLFIFFVCVTLLSCGEKIIYDKHLNVLKIQENVDNKIKKKETGIFSYPKFGFSFSLKKGKFNGPFKIITQNNDTILYINFVNDKINGYYQFIDYRKKIMYPYDFIFTTKYNKFIKFYGKGYVSSEEKKEGYWIEPLGRGSYISGKKEGYWEEWDIEGYILKKGMYVNNQKEKLWKEDIPFFNIYTEGIYINNKKEGIWIERDKDTTYKLELLYLNDRIKDTLNKILPYP</sequence>
<gene>
    <name evidence="1" type="ORF">J4N46_10000</name>
</gene>
<reference evidence="1 2" key="1">
    <citation type="submission" date="2021-03" db="EMBL/GenBank/DDBJ databases">
        <title>Isolation and description of Capnocytophaga bilenii sp. nov., a novel Capnocytophaga species, isolated from a gingivitis subject.</title>
        <authorList>
            <person name="Antezack A."/>
            <person name="Monnet-Corti V."/>
            <person name="La Scola B."/>
        </authorList>
    </citation>
    <scope>NUCLEOTIDE SEQUENCE [LARGE SCALE GENOMIC DNA]</scope>
    <source>
        <strain evidence="1 2">Marseille-Q4570</strain>
    </source>
</reference>
<dbReference type="Proteomes" id="UP000681610">
    <property type="component" value="Unassembled WGS sequence"/>
</dbReference>
<evidence type="ECO:0000313" key="1">
    <source>
        <dbReference type="EMBL" id="MBO1884733.1"/>
    </source>
</evidence>
<dbReference type="EMBL" id="JAGDYP010000008">
    <property type="protein sequence ID" value="MBO1884733.1"/>
    <property type="molecule type" value="Genomic_DNA"/>
</dbReference>
<organism evidence="1 2">
    <name type="scientific">Capnocytophaga bilenii</name>
    <dbReference type="NCBI Taxonomy" id="2819369"/>
    <lineage>
        <taxon>Bacteria</taxon>
        <taxon>Pseudomonadati</taxon>
        <taxon>Bacteroidota</taxon>
        <taxon>Flavobacteriia</taxon>
        <taxon>Flavobacteriales</taxon>
        <taxon>Flavobacteriaceae</taxon>
        <taxon>Capnocytophaga</taxon>
    </lineage>
</organism>
<protein>
    <recommendedName>
        <fullName evidence="3">MORN repeat protein</fullName>
    </recommendedName>
</protein>
<comment type="caution">
    <text evidence="1">The sequence shown here is derived from an EMBL/GenBank/DDBJ whole genome shotgun (WGS) entry which is preliminary data.</text>
</comment>